<dbReference type="InterPro" id="IPR003647">
    <property type="entry name" value="Intron_nuc_1_rpt"/>
</dbReference>
<feature type="domain" description="Nuclease-associated modular DNA-binding 1" evidence="1">
    <location>
        <begin position="78"/>
        <end position="113"/>
    </location>
</feature>
<organism evidence="3 5">
    <name type="scientific">Salegentibacter salarius</name>
    <dbReference type="NCBI Taxonomy" id="435906"/>
    <lineage>
        <taxon>Bacteria</taxon>
        <taxon>Pseudomonadati</taxon>
        <taxon>Bacteroidota</taxon>
        <taxon>Flavobacteriia</taxon>
        <taxon>Flavobacteriales</taxon>
        <taxon>Flavobacteriaceae</taxon>
        <taxon>Salegentibacter</taxon>
    </lineage>
</organism>
<evidence type="ECO:0000313" key="2">
    <source>
        <dbReference type="EMBL" id="OEY71958.1"/>
    </source>
</evidence>
<dbReference type="OrthoDB" id="1200681at2"/>
<feature type="domain" description="Nuclease-associated modular DNA-binding 1" evidence="1">
    <location>
        <begin position="13"/>
        <end position="47"/>
    </location>
</feature>
<sequence length="141" mass="16380">MEHNDRIQNLNRRIYQYNAKTGRLVTSYWSLEEAAKHLDADPNTIEKACRGDLKTSNGFCWSYALAINFKHHTDKRKKQVFLFNKDGEFLASFKSVAEASKKTKINKTSIAKCCRGEYKSAGNYYWEYESKYKVNDEGNSL</sequence>
<proteinExistence type="predicted"/>
<dbReference type="EMBL" id="MJBR01000029">
    <property type="protein sequence ID" value="OEY71958.1"/>
    <property type="molecule type" value="Genomic_DNA"/>
</dbReference>
<name>A0A2N0TRE1_9FLAO</name>
<gene>
    <name evidence="3" type="ORF">APR40_14640</name>
    <name evidence="2" type="ORF">BHS39_14670</name>
</gene>
<evidence type="ECO:0000313" key="4">
    <source>
        <dbReference type="Proteomes" id="UP000176009"/>
    </source>
</evidence>
<reference evidence="3 5" key="1">
    <citation type="submission" date="2015-10" db="EMBL/GenBank/DDBJ databases">
        <title>Draft genome sequence of Salegentibacter salinarum KCTC 12975.</title>
        <authorList>
            <person name="Lin W."/>
            <person name="Zheng Q."/>
        </authorList>
    </citation>
    <scope>NUCLEOTIDE SEQUENCE [LARGE SCALE GENOMIC DNA]</scope>
    <source>
        <strain evidence="3 5">KCTC 12974</strain>
    </source>
</reference>
<dbReference type="AlphaFoldDB" id="A0A2N0TRE1"/>
<dbReference type="Proteomes" id="UP000232533">
    <property type="component" value="Unassembled WGS sequence"/>
</dbReference>
<keyword evidence="4" id="KW-1185">Reference proteome</keyword>
<dbReference type="Gene3D" id="1.10.10.10">
    <property type="entry name" value="Winged helix-like DNA-binding domain superfamily/Winged helix DNA-binding domain"/>
    <property type="match status" value="2"/>
</dbReference>
<dbReference type="InterPro" id="IPR036388">
    <property type="entry name" value="WH-like_DNA-bd_sf"/>
</dbReference>
<dbReference type="Pfam" id="PF07453">
    <property type="entry name" value="NUMOD1"/>
    <property type="match status" value="2"/>
</dbReference>
<comment type="caution">
    <text evidence="3">The sequence shown here is derived from an EMBL/GenBank/DDBJ whole genome shotgun (WGS) entry which is preliminary data.</text>
</comment>
<dbReference type="EMBL" id="LKTR01000035">
    <property type="protein sequence ID" value="PKD17314.1"/>
    <property type="molecule type" value="Genomic_DNA"/>
</dbReference>
<evidence type="ECO:0000313" key="5">
    <source>
        <dbReference type="Proteomes" id="UP000232533"/>
    </source>
</evidence>
<protein>
    <recommendedName>
        <fullName evidence="1">Nuclease-associated modular DNA-binding 1 domain-containing protein</fullName>
    </recommendedName>
</protein>
<dbReference type="SMART" id="SM00497">
    <property type="entry name" value="IENR1"/>
    <property type="match status" value="2"/>
</dbReference>
<reference evidence="2 4" key="2">
    <citation type="submission" date="2016-09" db="EMBL/GenBank/DDBJ databases">
        <title>Genome Sequence of Salegentibacter salarius,Isolated from a Marine Solar Saltern of the Yellow Sea in South Korea.</title>
        <authorList>
            <person name="Zheng Q."/>
            <person name="Liu Y."/>
        </authorList>
    </citation>
    <scope>NUCLEOTIDE SEQUENCE [LARGE SCALE GENOMIC DNA]</scope>
    <source>
        <strain evidence="2 4">KCTC 12974</strain>
    </source>
</reference>
<dbReference type="Proteomes" id="UP000176009">
    <property type="component" value="Unassembled WGS sequence"/>
</dbReference>
<dbReference type="SUPFAM" id="SSF64496">
    <property type="entry name" value="DNA-binding domain of intron-encoded endonucleases"/>
    <property type="match status" value="1"/>
</dbReference>
<accession>A0A2N0TRE1</accession>
<evidence type="ECO:0000313" key="3">
    <source>
        <dbReference type="EMBL" id="PKD17314.1"/>
    </source>
</evidence>
<dbReference type="RefSeq" id="WP_070054762.1">
    <property type="nucleotide sequence ID" value="NZ_FVZF01000035.1"/>
</dbReference>
<dbReference type="InterPro" id="IPR010896">
    <property type="entry name" value="NUMOD1"/>
</dbReference>
<evidence type="ECO:0000259" key="1">
    <source>
        <dbReference type="Pfam" id="PF07453"/>
    </source>
</evidence>